<evidence type="ECO:0000259" key="2">
    <source>
        <dbReference type="PROSITE" id="PS51085"/>
    </source>
</evidence>
<comment type="caution">
    <text evidence="3">The sequence shown here is derived from an EMBL/GenBank/DDBJ whole genome shotgun (WGS) entry which is preliminary data.</text>
</comment>
<keyword evidence="4" id="KW-1185">Reference proteome</keyword>
<evidence type="ECO:0000313" key="3">
    <source>
        <dbReference type="EMBL" id="OWW21385.1"/>
    </source>
</evidence>
<dbReference type="GO" id="GO:0016491">
    <property type="term" value="F:oxidoreductase activity"/>
    <property type="evidence" value="ECO:0007669"/>
    <property type="project" value="UniProtKB-KW"/>
</dbReference>
<keyword evidence="1" id="KW-0560">Oxidoreductase</keyword>
<dbReference type="PROSITE" id="PS51085">
    <property type="entry name" value="2FE2S_FER_2"/>
    <property type="match status" value="1"/>
</dbReference>
<dbReference type="Gene3D" id="3.10.20.440">
    <property type="entry name" value="2Fe-2S iron-sulphur cluster binding domain, sarcosine oxidase, alpha subunit, N-terminal domain"/>
    <property type="match status" value="1"/>
</dbReference>
<name>A0A254TFT5_9BURK</name>
<dbReference type="OrthoDB" id="573392at2"/>
<dbReference type="RefSeq" id="WP_088708243.1">
    <property type="nucleotide sequence ID" value="NZ_LSTO01000001.1"/>
</dbReference>
<dbReference type="EMBL" id="LSTO01000001">
    <property type="protein sequence ID" value="OWW21385.1"/>
    <property type="molecule type" value="Genomic_DNA"/>
</dbReference>
<sequence>MNNTVSLSIDGRAVIVPAGITVAAALAIQGNGFTRRAIGGAMRTPVCGMGICQECRVTIDGVPHRLACQTLCANGMRVETANTENAIESRG</sequence>
<evidence type="ECO:0000256" key="1">
    <source>
        <dbReference type="ARBA" id="ARBA00023002"/>
    </source>
</evidence>
<gene>
    <name evidence="3" type="ORF">AYR66_19765</name>
</gene>
<dbReference type="Proteomes" id="UP000197535">
    <property type="component" value="Unassembled WGS sequence"/>
</dbReference>
<proteinExistence type="predicted"/>
<reference evidence="3 4" key="1">
    <citation type="submission" date="2016-02" db="EMBL/GenBank/DDBJ databases">
        <authorList>
            <person name="Wen L."/>
            <person name="He K."/>
            <person name="Yang H."/>
        </authorList>
    </citation>
    <scope>NUCLEOTIDE SEQUENCE [LARGE SCALE GENOMIC DNA]</scope>
    <source>
        <strain evidence="3 4">TSA40</strain>
    </source>
</reference>
<dbReference type="InterPro" id="IPR036010">
    <property type="entry name" value="2Fe-2S_ferredoxin-like_sf"/>
</dbReference>
<evidence type="ECO:0000313" key="4">
    <source>
        <dbReference type="Proteomes" id="UP000197535"/>
    </source>
</evidence>
<dbReference type="InterPro" id="IPR042204">
    <property type="entry name" value="2Fe-2S-bd_N"/>
</dbReference>
<dbReference type="GO" id="GO:0051536">
    <property type="term" value="F:iron-sulfur cluster binding"/>
    <property type="evidence" value="ECO:0007669"/>
    <property type="project" value="InterPro"/>
</dbReference>
<accession>A0A254TFT5</accession>
<dbReference type="AlphaFoldDB" id="A0A254TFT5"/>
<feature type="domain" description="2Fe-2S ferredoxin-type" evidence="2">
    <location>
        <begin position="3"/>
        <end position="84"/>
    </location>
</feature>
<dbReference type="Pfam" id="PF13510">
    <property type="entry name" value="Fer2_4"/>
    <property type="match status" value="1"/>
</dbReference>
<protein>
    <submittedName>
        <fullName evidence="3">Ferredoxin</fullName>
    </submittedName>
</protein>
<dbReference type="InterPro" id="IPR001041">
    <property type="entry name" value="2Fe-2S_ferredoxin-type"/>
</dbReference>
<dbReference type="SUPFAM" id="SSF54292">
    <property type="entry name" value="2Fe-2S ferredoxin-like"/>
    <property type="match status" value="1"/>
</dbReference>
<organism evidence="3 4">
    <name type="scientific">Noviherbaspirillum denitrificans</name>
    <dbReference type="NCBI Taxonomy" id="1968433"/>
    <lineage>
        <taxon>Bacteria</taxon>
        <taxon>Pseudomonadati</taxon>
        <taxon>Pseudomonadota</taxon>
        <taxon>Betaproteobacteria</taxon>
        <taxon>Burkholderiales</taxon>
        <taxon>Oxalobacteraceae</taxon>
        <taxon>Noviherbaspirillum</taxon>
    </lineage>
</organism>